<feature type="domain" description="mRNA triphosphatase Cet1-like" evidence="10">
    <location>
        <begin position="37"/>
        <end position="239"/>
    </location>
</feature>
<comment type="similarity">
    <text evidence="3 8">Belongs to the fungal TPase family.</text>
</comment>
<name>A0A1X2G9Z8_9FUNG</name>
<organism evidence="11 12">
    <name type="scientific">Hesseltinella vesiculosa</name>
    <dbReference type="NCBI Taxonomy" id="101127"/>
    <lineage>
        <taxon>Eukaryota</taxon>
        <taxon>Fungi</taxon>
        <taxon>Fungi incertae sedis</taxon>
        <taxon>Mucoromycota</taxon>
        <taxon>Mucoromycotina</taxon>
        <taxon>Mucoromycetes</taxon>
        <taxon>Mucorales</taxon>
        <taxon>Cunninghamellaceae</taxon>
        <taxon>Hesseltinella</taxon>
    </lineage>
</organism>
<accession>A0A1X2G9Z8</accession>
<evidence type="ECO:0000256" key="8">
    <source>
        <dbReference type="RuleBase" id="RU367053"/>
    </source>
</evidence>
<dbReference type="OrthoDB" id="272147at2759"/>
<dbReference type="CDD" id="cd07470">
    <property type="entry name" value="CYTH-like_mRNA_RTPase"/>
    <property type="match status" value="1"/>
</dbReference>
<evidence type="ECO:0000256" key="6">
    <source>
        <dbReference type="ARBA" id="ARBA00023242"/>
    </source>
</evidence>
<proteinExistence type="inferred from homology"/>
<gene>
    <name evidence="11" type="ORF">DM01DRAFT_1338491</name>
</gene>
<evidence type="ECO:0000256" key="2">
    <source>
        <dbReference type="ARBA" id="ARBA00004123"/>
    </source>
</evidence>
<dbReference type="SUPFAM" id="SSF55154">
    <property type="entry name" value="CYTH-like phosphatases"/>
    <property type="match status" value="1"/>
</dbReference>
<keyword evidence="12" id="KW-1185">Reference proteome</keyword>
<sequence length="282" mass="33168">MSSLGKREYDGNGAASSNKRQHRDAREPSIFNVRPMDDITRLISDLISKYCDQDNVEIEAKLGVFVDKQTKQRISFECQSETVIPKHLTRQCRFESNMPLEQHKYYNELLNGLTNKAHDRDFKGERIKYCHTREIDQFYNVYDKKYRVTIDEKTRQVIPGGIVEKIRLENLDIHSPLTPIDFRISVNLELTREQPHGRINFERHKDRISYQHGGLKFDLTQVKEDGLDGALRHELEVEFVNAEQLNEEKRKNDRNEPSEFVPSIERFVNNIRLLAKHAKRMA</sequence>
<dbReference type="InterPro" id="IPR033469">
    <property type="entry name" value="CYTH-like_dom_sf"/>
</dbReference>
<feature type="compositionally biased region" description="Basic and acidic residues" evidence="9">
    <location>
        <begin position="1"/>
        <end position="10"/>
    </location>
</feature>
<dbReference type="Proteomes" id="UP000242146">
    <property type="component" value="Unassembled WGS sequence"/>
</dbReference>
<dbReference type="AlphaFoldDB" id="A0A1X2G9Z8"/>
<evidence type="ECO:0000256" key="1">
    <source>
        <dbReference type="ARBA" id="ARBA00001946"/>
    </source>
</evidence>
<keyword evidence="4 8" id="KW-0507">mRNA processing</keyword>
<comment type="caution">
    <text evidence="11">The sequence shown here is derived from an EMBL/GenBank/DDBJ whole genome shotgun (WGS) entry which is preliminary data.</text>
</comment>
<keyword evidence="5 8" id="KW-0378">Hydrolase</keyword>
<reference evidence="11 12" key="1">
    <citation type="submission" date="2016-07" db="EMBL/GenBank/DDBJ databases">
        <title>Pervasive Adenine N6-methylation of Active Genes in Fungi.</title>
        <authorList>
            <consortium name="DOE Joint Genome Institute"/>
            <person name="Mondo S.J."/>
            <person name="Dannebaum R.O."/>
            <person name="Kuo R.C."/>
            <person name="Labutti K."/>
            <person name="Haridas S."/>
            <person name="Kuo A."/>
            <person name="Salamov A."/>
            <person name="Ahrendt S.R."/>
            <person name="Lipzen A."/>
            <person name="Sullivan W."/>
            <person name="Andreopoulos W.B."/>
            <person name="Clum A."/>
            <person name="Lindquist E."/>
            <person name="Daum C."/>
            <person name="Ramamoorthy G.K."/>
            <person name="Gryganskyi A."/>
            <person name="Culley D."/>
            <person name="Magnuson J.K."/>
            <person name="James T.Y."/>
            <person name="O'Malley M.A."/>
            <person name="Stajich J.E."/>
            <person name="Spatafora J.W."/>
            <person name="Visel A."/>
            <person name="Grigoriev I.V."/>
        </authorList>
    </citation>
    <scope>NUCLEOTIDE SEQUENCE [LARGE SCALE GENOMIC DNA]</scope>
    <source>
        <strain evidence="11 12">NRRL 3301</strain>
    </source>
</reference>
<dbReference type="InterPro" id="IPR040343">
    <property type="entry name" value="Cet1/Ctl1"/>
</dbReference>
<evidence type="ECO:0000256" key="9">
    <source>
        <dbReference type="SAM" id="MobiDB-lite"/>
    </source>
</evidence>
<dbReference type="PANTHER" id="PTHR28118">
    <property type="entry name" value="POLYNUCLEOTIDE 5'-TRIPHOSPHATASE-RELATED"/>
    <property type="match status" value="1"/>
</dbReference>
<keyword evidence="8" id="KW-0506">mRNA capping</keyword>
<evidence type="ECO:0000313" key="11">
    <source>
        <dbReference type="EMBL" id="ORX48837.1"/>
    </source>
</evidence>
<keyword evidence="6 8" id="KW-0539">Nucleus</keyword>
<evidence type="ECO:0000256" key="4">
    <source>
        <dbReference type="ARBA" id="ARBA00022664"/>
    </source>
</evidence>
<dbReference type="GO" id="GO:0006370">
    <property type="term" value="P:7-methylguanosine mRNA capping"/>
    <property type="evidence" value="ECO:0007669"/>
    <property type="project" value="UniProtKB-UniRule"/>
</dbReference>
<comment type="cofactor">
    <cofactor evidence="1 8">
        <name>Mg(2+)</name>
        <dbReference type="ChEBI" id="CHEBI:18420"/>
    </cofactor>
</comment>
<dbReference type="EC" id="3.6.1.74" evidence="8"/>
<evidence type="ECO:0000313" key="12">
    <source>
        <dbReference type="Proteomes" id="UP000242146"/>
    </source>
</evidence>
<dbReference type="PANTHER" id="PTHR28118:SF1">
    <property type="entry name" value="POLYNUCLEOTIDE 5'-TRIPHOSPHATASE CTL1-RELATED"/>
    <property type="match status" value="1"/>
</dbReference>
<comment type="function">
    <text evidence="8">First step of mRNA capping. Converts the 5'-triphosphate end of a nascent mRNA chain into a diphosphate end.</text>
</comment>
<dbReference type="STRING" id="101127.A0A1X2G9Z8"/>
<evidence type="ECO:0000259" key="10">
    <source>
        <dbReference type="Pfam" id="PF02940"/>
    </source>
</evidence>
<evidence type="ECO:0000256" key="5">
    <source>
        <dbReference type="ARBA" id="ARBA00022801"/>
    </source>
</evidence>
<dbReference type="Gene3D" id="3.20.100.10">
    <property type="entry name" value="mRNA triphosphatase Cet1-like"/>
    <property type="match status" value="1"/>
</dbReference>
<dbReference type="GO" id="GO:0140818">
    <property type="term" value="F:mRNA 5'-triphosphate monophosphatase activity"/>
    <property type="evidence" value="ECO:0007669"/>
    <property type="project" value="UniProtKB-EC"/>
</dbReference>
<comment type="subunit">
    <text evidence="8">Heterodimer. The mRNA-capping enzyme is composed of two separate chains alpha and beta, respectively a mRNA guanylyltransferase and an mRNA 5'-triphosphate monophosphatase.</text>
</comment>
<dbReference type="Pfam" id="PF02940">
    <property type="entry name" value="mRNA_triPase"/>
    <property type="match status" value="1"/>
</dbReference>
<dbReference type="GO" id="GO:0004651">
    <property type="term" value="F:polynucleotide 5'-phosphatase activity"/>
    <property type="evidence" value="ECO:0007669"/>
    <property type="project" value="UniProtKB-UniRule"/>
</dbReference>
<comment type="subcellular location">
    <subcellularLocation>
        <location evidence="2 8">Nucleus</location>
    </subcellularLocation>
</comment>
<dbReference type="EMBL" id="MCGT01000028">
    <property type="protein sequence ID" value="ORX48837.1"/>
    <property type="molecule type" value="Genomic_DNA"/>
</dbReference>
<comment type="catalytic activity">
    <reaction evidence="7">
        <text>a 5'-end triphospho-ribonucleoside in mRNA + H2O = a 5'-end diphospho-ribonucleoside in mRNA + phosphate + H(+)</text>
        <dbReference type="Rhea" id="RHEA:67004"/>
        <dbReference type="Rhea" id="RHEA-COMP:17164"/>
        <dbReference type="Rhea" id="RHEA-COMP:17165"/>
        <dbReference type="ChEBI" id="CHEBI:15377"/>
        <dbReference type="ChEBI" id="CHEBI:15378"/>
        <dbReference type="ChEBI" id="CHEBI:43474"/>
        <dbReference type="ChEBI" id="CHEBI:167616"/>
        <dbReference type="ChEBI" id="CHEBI:167618"/>
        <dbReference type="EC" id="3.6.1.74"/>
    </reaction>
    <physiologicalReaction direction="left-to-right" evidence="7">
        <dbReference type="Rhea" id="RHEA:67005"/>
    </physiologicalReaction>
</comment>
<dbReference type="InterPro" id="IPR004206">
    <property type="entry name" value="mRNA_triPase_Cet1"/>
</dbReference>
<protein>
    <recommendedName>
        <fullName evidence="8">mRNA-capping enzyme subunit beta</fullName>
        <ecNumber evidence="8">3.6.1.74</ecNumber>
    </recommendedName>
    <alternativeName>
        <fullName evidence="8">mRNA 5'-phosphatase</fullName>
    </alternativeName>
    <alternativeName>
        <fullName evidence="8">mRNA 5'-triphosphate monophosphatase</fullName>
    </alternativeName>
</protein>
<evidence type="ECO:0000256" key="7">
    <source>
        <dbReference type="ARBA" id="ARBA00047740"/>
    </source>
</evidence>
<dbReference type="InterPro" id="IPR037009">
    <property type="entry name" value="mRNA_triPase_Cet1_sf"/>
</dbReference>
<feature type="region of interest" description="Disordered" evidence="9">
    <location>
        <begin position="1"/>
        <end position="31"/>
    </location>
</feature>
<dbReference type="GO" id="GO:0031533">
    <property type="term" value="C:mRNA capping enzyme complex"/>
    <property type="evidence" value="ECO:0007669"/>
    <property type="project" value="UniProtKB-UniRule"/>
</dbReference>
<evidence type="ECO:0000256" key="3">
    <source>
        <dbReference type="ARBA" id="ARBA00006345"/>
    </source>
</evidence>